<dbReference type="GO" id="GO:0005829">
    <property type="term" value="C:cytosol"/>
    <property type="evidence" value="ECO:0007669"/>
    <property type="project" value="TreeGrafter"/>
</dbReference>
<keyword evidence="3" id="KW-1185">Reference proteome</keyword>
<reference evidence="2" key="1">
    <citation type="submission" date="2022-02" db="EMBL/GenBank/DDBJ databases">
        <authorList>
            <person name="Henning P.M."/>
            <person name="McCubbin A.G."/>
            <person name="Shore J.S."/>
        </authorList>
    </citation>
    <scope>NUCLEOTIDE SEQUENCE</scope>
    <source>
        <strain evidence="2">F60SS</strain>
        <tissue evidence="2">Leaves</tissue>
    </source>
</reference>
<dbReference type="Proteomes" id="UP001141552">
    <property type="component" value="Unassembled WGS sequence"/>
</dbReference>
<sequence>MAAELKSDSFLEHAKQFLQTDEGQQLKKINYVYQLNIAPKKIGVDEVIYTIDLKKGELTKGPYEGEPDVIFSSKDEDFVKIASGKLTTFMAFMRGILKIKGKLRAAPKFPPELFPKPSKM</sequence>
<evidence type="ECO:0000259" key="1">
    <source>
        <dbReference type="Pfam" id="PF02036"/>
    </source>
</evidence>
<dbReference type="EMBL" id="JAKUCV010002753">
    <property type="protein sequence ID" value="KAJ4841548.1"/>
    <property type="molecule type" value="Genomic_DNA"/>
</dbReference>
<proteinExistence type="predicted"/>
<dbReference type="InterPro" id="IPR036527">
    <property type="entry name" value="SCP2_sterol-bd_dom_sf"/>
</dbReference>
<dbReference type="PANTHER" id="PTHR10094">
    <property type="entry name" value="STEROL CARRIER PROTEIN 2 SCP-2 FAMILY PROTEIN"/>
    <property type="match status" value="1"/>
</dbReference>
<dbReference type="Pfam" id="PF02036">
    <property type="entry name" value="SCP2"/>
    <property type="match status" value="1"/>
</dbReference>
<name>A0A9Q0G0W3_9ROSI</name>
<protein>
    <recommendedName>
        <fullName evidence="1">SCP2 domain-containing protein</fullName>
    </recommendedName>
</protein>
<evidence type="ECO:0000313" key="3">
    <source>
        <dbReference type="Proteomes" id="UP001141552"/>
    </source>
</evidence>
<evidence type="ECO:0000313" key="2">
    <source>
        <dbReference type="EMBL" id="KAJ4841548.1"/>
    </source>
</evidence>
<dbReference type="OrthoDB" id="3592703at2759"/>
<dbReference type="AlphaFoldDB" id="A0A9Q0G0W3"/>
<dbReference type="PANTHER" id="PTHR10094:SF25">
    <property type="entry name" value="SCP2 STEROL-BINDING DOMAIN-CONTAINING PROTEIN 1"/>
    <property type="match status" value="1"/>
</dbReference>
<feature type="domain" description="SCP2" evidence="1">
    <location>
        <begin position="17"/>
        <end position="109"/>
    </location>
</feature>
<reference evidence="2" key="2">
    <citation type="journal article" date="2023" name="Plants (Basel)">
        <title>Annotation of the Turnera subulata (Passifloraceae) Draft Genome Reveals the S-Locus Evolved after the Divergence of Turneroideae from Passifloroideae in a Stepwise Manner.</title>
        <authorList>
            <person name="Henning P.M."/>
            <person name="Roalson E.H."/>
            <person name="Mir W."/>
            <person name="McCubbin A.G."/>
            <person name="Shore J.S."/>
        </authorList>
    </citation>
    <scope>NUCLEOTIDE SEQUENCE</scope>
    <source>
        <strain evidence="2">F60SS</strain>
    </source>
</reference>
<accession>A0A9Q0G0W3</accession>
<gene>
    <name evidence="2" type="ORF">Tsubulata_001756</name>
</gene>
<comment type="caution">
    <text evidence="2">The sequence shown here is derived from an EMBL/GenBank/DDBJ whole genome shotgun (WGS) entry which is preliminary data.</text>
</comment>
<dbReference type="InterPro" id="IPR003033">
    <property type="entry name" value="SCP2_sterol-bd_dom"/>
</dbReference>
<dbReference type="SUPFAM" id="SSF55718">
    <property type="entry name" value="SCP-like"/>
    <property type="match status" value="1"/>
</dbReference>
<organism evidence="2 3">
    <name type="scientific">Turnera subulata</name>
    <dbReference type="NCBI Taxonomy" id="218843"/>
    <lineage>
        <taxon>Eukaryota</taxon>
        <taxon>Viridiplantae</taxon>
        <taxon>Streptophyta</taxon>
        <taxon>Embryophyta</taxon>
        <taxon>Tracheophyta</taxon>
        <taxon>Spermatophyta</taxon>
        <taxon>Magnoliopsida</taxon>
        <taxon>eudicotyledons</taxon>
        <taxon>Gunneridae</taxon>
        <taxon>Pentapetalae</taxon>
        <taxon>rosids</taxon>
        <taxon>fabids</taxon>
        <taxon>Malpighiales</taxon>
        <taxon>Passifloraceae</taxon>
        <taxon>Turnera</taxon>
    </lineage>
</organism>
<dbReference type="Gene3D" id="3.30.1050.10">
    <property type="entry name" value="SCP2 sterol-binding domain"/>
    <property type="match status" value="1"/>
</dbReference>